<comment type="caution">
    <text evidence="2">The sequence shown here is derived from an EMBL/GenBank/DDBJ whole genome shotgun (WGS) entry which is preliminary data.</text>
</comment>
<dbReference type="Gene3D" id="1.20.58.520">
    <property type="entry name" value="Amidohydrolase"/>
    <property type="match status" value="1"/>
</dbReference>
<keyword evidence="3" id="KW-1185">Reference proteome</keyword>
<reference evidence="2" key="2">
    <citation type="submission" date="2020-02" db="EMBL/GenBank/DDBJ databases">
        <authorList>
            <person name="Gilchrist C.L.M."/>
            <person name="Chooi Y.-H."/>
        </authorList>
    </citation>
    <scope>NUCLEOTIDE SEQUENCE</scope>
    <source>
        <strain evidence="2">MST-FP2251</strain>
    </source>
</reference>
<evidence type="ECO:0000313" key="3">
    <source>
        <dbReference type="Proteomes" id="UP001194746"/>
    </source>
</evidence>
<dbReference type="Gene3D" id="3.40.50.10910">
    <property type="entry name" value="Amidohydrolase"/>
    <property type="match status" value="1"/>
</dbReference>
<dbReference type="PANTHER" id="PTHR43135:SF3">
    <property type="entry name" value="ALPHA-D-RIBOSE 1-METHYLPHOSPHONATE 5-TRIPHOSPHATE DIPHOSPHATASE"/>
    <property type="match status" value="1"/>
</dbReference>
<dbReference type="InterPro" id="IPR011059">
    <property type="entry name" value="Metal-dep_hydrolase_composite"/>
</dbReference>
<sequence>MPVTLIANVRIFDGVSVISQCGHVLIESGKIQEISDQTPSSASEYTVIDGSGCTLIPGLIDAHVHVFQDLTFLQTAMQYGVTTVLDMHNESEWFQKMKSVANGRNDVADLHSAGLAATVKHGWPSAILRLTAAEDPGLETRISGWPNITDEKIADEYVATNKRSGASFIKLMQEDGCALNLPFPARPIPTPSLEIQKAIVEAAHRNDMLAVAHALTNHSVLEVLNAGVDGITHSSLEPINSSIIEAFQKTNAFVIPTLAVHASGSGEDSHTRERFAADLVDTAQKEHFLGCLHIMLPGFSIHNAYEQVRSLKSAGVDILCGTDSSEHLAGTRAGASVHHELWLYVNRCGFTPIEALASATSKIEERFKLRDRGRIEIGRQADLVLVKGDPTECIDALDEIIGVWRNGERVVTA</sequence>
<dbReference type="AlphaFoldDB" id="A0AAD4GNZ2"/>
<evidence type="ECO:0000259" key="1">
    <source>
        <dbReference type="Pfam" id="PF01979"/>
    </source>
</evidence>
<proteinExistence type="predicted"/>
<dbReference type="EMBL" id="VCAU01000143">
    <property type="protein sequence ID" value="KAF9883901.1"/>
    <property type="molecule type" value="Genomic_DNA"/>
</dbReference>
<dbReference type="InterPro" id="IPR032466">
    <property type="entry name" value="Metal_Hydrolase"/>
</dbReference>
<dbReference type="Gene3D" id="3.30.110.90">
    <property type="entry name" value="Amidohydrolase"/>
    <property type="match status" value="1"/>
</dbReference>
<dbReference type="InterPro" id="IPR051781">
    <property type="entry name" value="Metallo-dep_Hydrolase"/>
</dbReference>
<dbReference type="PANTHER" id="PTHR43135">
    <property type="entry name" value="ALPHA-D-RIBOSE 1-METHYLPHOSPHONATE 5-TRIPHOSPHATE DIPHOSPHATASE"/>
    <property type="match status" value="1"/>
</dbReference>
<name>A0AAD4GNZ2_ASPNN</name>
<gene>
    <name evidence="2" type="ORF">FE257_002695</name>
</gene>
<dbReference type="InterPro" id="IPR006680">
    <property type="entry name" value="Amidohydro-rel"/>
</dbReference>
<dbReference type="Gene3D" id="2.30.40.10">
    <property type="entry name" value="Urease, subunit C, domain 1"/>
    <property type="match status" value="1"/>
</dbReference>
<dbReference type="Proteomes" id="UP001194746">
    <property type="component" value="Unassembled WGS sequence"/>
</dbReference>
<dbReference type="SUPFAM" id="SSF51556">
    <property type="entry name" value="Metallo-dependent hydrolases"/>
    <property type="match status" value="1"/>
</dbReference>
<feature type="domain" description="Amidohydrolase-related" evidence="1">
    <location>
        <begin position="54"/>
        <end position="409"/>
    </location>
</feature>
<reference evidence="2" key="1">
    <citation type="journal article" date="2019" name="Beilstein J. Org. Chem.">
        <title>Nanangenines: drimane sesquiterpenoids as the dominant metabolite cohort of a novel Australian fungus, Aspergillus nanangensis.</title>
        <authorList>
            <person name="Lacey H.J."/>
            <person name="Gilchrist C.L.M."/>
            <person name="Crombie A."/>
            <person name="Kalaitzis J.A."/>
            <person name="Vuong D."/>
            <person name="Rutledge P.J."/>
            <person name="Turner P."/>
            <person name="Pitt J.I."/>
            <person name="Lacey E."/>
            <person name="Chooi Y.H."/>
            <person name="Piggott A.M."/>
        </authorList>
    </citation>
    <scope>NUCLEOTIDE SEQUENCE</scope>
    <source>
        <strain evidence="2">MST-FP2251</strain>
    </source>
</reference>
<dbReference type="GO" id="GO:0016810">
    <property type="term" value="F:hydrolase activity, acting on carbon-nitrogen (but not peptide) bonds"/>
    <property type="evidence" value="ECO:0007669"/>
    <property type="project" value="InterPro"/>
</dbReference>
<organism evidence="2 3">
    <name type="scientific">Aspergillus nanangensis</name>
    <dbReference type="NCBI Taxonomy" id="2582783"/>
    <lineage>
        <taxon>Eukaryota</taxon>
        <taxon>Fungi</taxon>
        <taxon>Dikarya</taxon>
        <taxon>Ascomycota</taxon>
        <taxon>Pezizomycotina</taxon>
        <taxon>Eurotiomycetes</taxon>
        <taxon>Eurotiomycetidae</taxon>
        <taxon>Eurotiales</taxon>
        <taxon>Aspergillaceae</taxon>
        <taxon>Aspergillus</taxon>
        <taxon>Aspergillus subgen. Circumdati</taxon>
    </lineage>
</organism>
<evidence type="ECO:0000313" key="2">
    <source>
        <dbReference type="EMBL" id="KAF9883901.1"/>
    </source>
</evidence>
<dbReference type="SUPFAM" id="SSF51338">
    <property type="entry name" value="Composite domain of metallo-dependent hydrolases"/>
    <property type="match status" value="2"/>
</dbReference>
<accession>A0AAD4GNZ2</accession>
<protein>
    <recommendedName>
        <fullName evidence="1">Amidohydrolase-related domain-containing protein</fullName>
    </recommendedName>
</protein>
<dbReference type="Pfam" id="PF01979">
    <property type="entry name" value="Amidohydro_1"/>
    <property type="match status" value="1"/>
</dbReference>